<accession>A0AA39Q267</accession>
<dbReference type="GO" id="GO:0003729">
    <property type="term" value="F:mRNA binding"/>
    <property type="evidence" value="ECO:0007669"/>
    <property type="project" value="TreeGrafter"/>
</dbReference>
<dbReference type="Gene3D" id="1.20.970.30">
    <property type="entry name" value="eIF4G, eIF4E-binding domain"/>
    <property type="match status" value="1"/>
</dbReference>
<dbReference type="PANTHER" id="PTHR23253:SF9">
    <property type="entry name" value="EUKARYOTIC TRANSLATION INITIATION FACTOR 4 GAMMA 2"/>
    <property type="match status" value="1"/>
</dbReference>
<evidence type="ECO:0000256" key="7">
    <source>
        <dbReference type="ARBA" id="ARBA00022917"/>
    </source>
</evidence>
<comment type="subcellular location">
    <subcellularLocation>
        <location evidence="1">Cytoplasm</location>
    </subcellularLocation>
</comment>
<evidence type="ECO:0000256" key="2">
    <source>
        <dbReference type="ARBA" id="ARBA00005775"/>
    </source>
</evidence>
<dbReference type="InterPro" id="IPR003891">
    <property type="entry name" value="Initiation_fac_eIF4g_MI"/>
</dbReference>
<dbReference type="Pfam" id="PF02847">
    <property type="entry name" value="MA3"/>
    <property type="match status" value="1"/>
</dbReference>
<evidence type="ECO:0000313" key="11">
    <source>
        <dbReference type="Proteomes" id="UP001175228"/>
    </source>
</evidence>
<feature type="region of interest" description="Disordered" evidence="8">
    <location>
        <begin position="1"/>
        <end position="41"/>
    </location>
</feature>
<dbReference type="Proteomes" id="UP001175228">
    <property type="component" value="Unassembled WGS sequence"/>
</dbReference>
<evidence type="ECO:0000313" key="10">
    <source>
        <dbReference type="EMBL" id="KAK0494867.1"/>
    </source>
</evidence>
<keyword evidence="6" id="KW-0694">RNA-binding</keyword>
<feature type="compositionally biased region" description="Low complexity" evidence="8">
    <location>
        <begin position="171"/>
        <end position="182"/>
    </location>
</feature>
<dbReference type="InterPro" id="IPR003890">
    <property type="entry name" value="MIF4G-like_typ-3"/>
</dbReference>
<evidence type="ECO:0000259" key="9">
    <source>
        <dbReference type="PROSITE" id="PS51366"/>
    </source>
</evidence>
<dbReference type="GO" id="GO:0010494">
    <property type="term" value="C:cytoplasmic stress granule"/>
    <property type="evidence" value="ECO:0007669"/>
    <property type="project" value="UniProtKB-ARBA"/>
</dbReference>
<keyword evidence="7" id="KW-0648">Protein biosynthesis</keyword>
<dbReference type="AlphaFoldDB" id="A0AA39Q267"/>
<feature type="domain" description="MI" evidence="9">
    <location>
        <begin position="735"/>
        <end position="856"/>
    </location>
</feature>
<keyword evidence="5" id="KW-0597">Phosphoprotein</keyword>
<dbReference type="InterPro" id="IPR016024">
    <property type="entry name" value="ARM-type_fold"/>
</dbReference>
<keyword evidence="4" id="KW-0396">Initiation factor</keyword>
<dbReference type="EMBL" id="JAUEPU010000019">
    <property type="protein sequence ID" value="KAK0494867.1"/>
    <property type="molecule type" value="Genomic_DNA"/>
</dbReference>
<comment type="similarity">
    <text evidence="2">Belongs to the eukaryotic initiation factor 4G family.</text>
</comment>
<proteinExistence type="inferred from homology"/>
<dbReference type="PANTHER" id="PTHR23253">
    <property type="entry name" value="EUKARYOTIC TRANSLATION INITIATION FACTOR 4 GAMMA"/>
    <property type="match status" value="1"/>
</dbReference>
<dbReference type="Pfam" id="PF02854">
    <property type="entry name" value="MIF4G"/>
    <property type="match status" value="1"/>
</dbReference>
<dbReference type="SMART" id="SM00543">
    <property type="entry name" value="MIF4G"/>
    <property type="match status" value="1"/>
</dbReference>
<dbReference type="SUPFAM" id="SSF101489">
    <property type="entry name" value="Eukaryotic initiation factor 4f subunit eIF4g, eIF4e-binding domain"/>
    <property type="match status" value="1"/>
</dbReference>
<feature type="compositionally biased region" description="Basic and acidic residues" evidence="8">
    <location>
        <begin position="15"/>
        <end position="26"/>
    </location>
</feature>
<dbReference type="InterPro" id="IPR036211">
    <property type="entry name" value="eIF4G_eIF4E-bd_sf"/>
</dbReference>
<evidence type="ECO:0000256" key="5">
    <source>
        <dbReference type="ARBA" id="ARBA00022553"/>
    </source>
</evidence>
<gene>
    <name evidence="10" type="ORF">EDD18DRAFT_1332830</name>
</gene>
<dbReference type="GO" id="GO:0016281">
    <property type="term" value="C:eukaryotic translation initiation factor 4F complex"/>
    <property type="evidence" value="ECO:0007669"/>
    <property type="project" value="TreeGrafter"/>
</dbReference>
<dbReference type="Pfam" id="PF12152">
    <property type="entry name" value="eIF_4G1"/>
    <property type="match status" value="1"/>
</dbReference>
<organism evidence="10 11">
    <name type="scientific">Armillaria luteobubalina</name>
    <dbReference type="NCBI Taxonomy" id="153913"/>
    <lineage>
        <taxon>Eukaryota</taxon>
        <taxon>Fungi</taxon>
        <taxon>Dikarya</taxon>
        <taxon>Basidiomycota</taxon>
        <taxon>Agaricomycotina</taxon>
        <taxon>Agaricomycetes</taxon>
        <taxon>Agaricomycetidae</taxon>
        <taxon>Agaricales</taxon>
        <taxon>Marasmiineae</taxon>
        <taxon>Physalacriaceae</taxon>
        <taxon>Armillaria</taxon>
    </lineage>
</organism>
<dbReference type="PROSITE" id="PS51366">
    <property type="entry name" value="MI"/>
    <property type="match status" value="1"/>
</dbReference>
<dbReference type="InterPro" id="IPR022745">
    <property type="entry name" value="eIF4G1_eIF4E-bd"/>
</dbReference>
<feature type="region of interest" description="Disordered" evidence="8">
    <location>
        <begin position="129"/>
        <end position="182"/>
    </location>
</feature>
<reference evidence="10" key="1">
    <citation type="submission" date="2023-06" db="EMBL/GenBank/DDBJ databases">
        <authorList>
            <consortium name="Lawrence Berkeley National Laboratory"/>
            <person name="Ahrendt S."/>
            <person name="Sahu N."/>
            <person name="Indic B."/>
            <person name="Wong-Bajracharya J."/>
            <person name="Merenyi Z."/>
            <person name="Ke H.-M."/>
            <person name="Monk M."/>
            <person name="Kocsube S."/>
            <person name="Drula E."/>
            <person name="Lipzen A."/>
            <person name="Balint B."/>
            <person name="Henrissat B."/>
            <person name="Andreopoulos B."/>
            <person name="Martin F.M."/>
            <person name="Harder C.B."/>
            <person name="Rigling D."/>
            <person name="Ford K.L."/>
            <person name="Foster G.D."/>
            <person name="Pangilinan J."/>
            <person name="Papanicolaou A."/>
            <person name="Barry K."/>
            <person name="LaButti K."/>
            <person name="Viragh M."/>
            <person name="Koriabine M."/>
            <person name="Yan M."/>
            <person name="Riley R."/>
            <person name="Champramary S."/>
            <person name="Plett K.L."/>
            <person name="Tsai I.J."/>
            <person name="Slot J."/>
            <person name="Sipos G."/>
            <person name="Plett J."/>
            <person name="Nagy L.G."/>
            <person name="Grigoriev I.V."/>
        </authorList>
    </citation>
    <scope>NUCLEOTIDE SEQUENCE</scope>
    <source>
        <strain evidence="10">HWK02</strain>
    </source>
</reference>
<evidence type="ECO:0000256" key="3">
    <source>
        <dbReference type="ARBA" id="ARBA00022490"/>
    </source>
</evidence>
<protein>
    <submittedName>
        <fullName evidence="10">Armadillo-type protein</fullName>
    </submittedName>
</protein>
<evidence type="ECO:0000256" key="1">
    <source>
        <dbReference type="ARBA" id="ARBA00004496"/>
    </source>
</evidence>
<comment type="caution">
    <text evidence="10">The sequence shown here is derived from an EMBL/GenBank/DDBJ whole genome shotgun (WGS) entry which is preliminary data.</text>
</comment>
<dbReference type="FunFam" id="1.25.40.180:FF:000020">
    <property type="entry name" value="Eukaryotic translation initiation factor subunit"/>
    <property type="match status" value="1"/>
</dbReference>
<sequence length="864" mass="94874">MEETSSADADASATSKDKEKEKDLRIDITSPPSELPRRRLGPFDLSATKANIRAPLPSTLATARNIDDLGRVSYPEGIKSPRVELNINARDGKSIYDRDLLLQSSSICKEKPDSLPALDATGIESLDQNNYAMSHGGSGQYRQDSGVTPPRRQNSTNLGFNQGSSFGKGGSTNNSSMGGMSNFATSIGGSKLNSDDRFDMSNNMRAVSASGAIPMPFGGRPSQMQRAASQRGEKRDDSNRAPTGPGSQHGYGMDHGSSAAMAQTMLEPIAPLTQSATRWDRRLLGANDLDSPDVVDREVKGLLNKLTMEKFDSISDQIIAWANKSEKEKDGHTLIQVIRLVFEKATDEATWSEMYARLCRKMMEQISPKVQDDGIKNAEGKPITGGQLFRKHLLNKCQEDFERGWVAKEAAAAAAASKAIADRAATEKKGDGDEEIALFSEEYFAAQKAKRQGLGLIKFIGELFKLQMLTERIMHACVKKLLGNVENPEEEEIESLCKLLTTVGQLLDTSKARAHMDVYFSCMKELTKSLNVSSRMQFMLQDVLELRERKWISRNAVAAPTTLAQIHEAAAKEKAVQEKESYQRQMSMFRGGSRRGGERGEYPQVGADGWAVASNNSAPWPPPKAGDLSKFGQISNKGAPFTFGPQSSIYAGKKDKRESVQRLNSSSQNMFSMLNNYSTAEATPKEMIQRKRLVLQPRSKPVEGQENAPTTTESKGSSHEKAIAEPEPIEISDKDAQKKIEEDIKVFSTVRNLDEAEVYFTQLPAKHHTLLVDKLISFAVESKEADAQLVSDLFSRASTKNLCTIIDFETGFGGVLEFLEDIAIDAPMAFKLMATMMKGPAFDDGQRIRLASKTDSVKLLGLLS</sequence>
<feature type="compositionally biased region" description="Polar residues" evidence="8">
    <location>
        <begin position="140"/>
        <end position="165"/>
    </location>
</feature>
<dbReference type="Gene3D" id="1.25.40.180">
    <property type="match status" value="2"/>
</dbReference>
<feature type="region of interest" description="Disordered" evidence="8">
    <location>
        <begin position="696"/>
        <end position="735"/>
    </location>
</feature>
<keyword evidence="3" id="KW-0963">Cytoplasm</keyword>
<evidence type="ECO:0000256" key="4">
    <source>
        <dbReference type="ARBA" id="ARBA00022540"/>
    </source>
</evidence>
<dbReference type="SUPFAM" id="SSF48371">
    <property type="entry name" value="ARM repeat"/>
    <property type="match status" value="2"/>
</dbReference>
<keyword evidence="11" id="KW-1185">Reference proteome</keyword>
<feature type="compositionally biased region" description="Low complexity" evidence="8">
    <location>
        <begin position="1"/>
        <end position="14"/>
    </location>
</feature>
<evidence type="ECO:0000256" key="8">
    <source>
        <dbReference type="SAM" id="MobiDB-lite"/>
    </source>
</evidence>
<name>A0AA39Q267_9AGAR</name>
<feature type="region of interest" description="Disordered" evidence="8">
    <location>
        <begin position="210"/>
        <end position="256"/>
    </location>
</feature>
<evidence type="ECO:0000256" key="6">
    <source>
        <dbReference type="ARBA" id="ARBA00022884"/>
    </source>
</evidence>
<dbReference type="GO" id="GO:0003743">
    <property type="term" value="F:translation initiation factor activity"/>
    <property type="evidence" value="ECO:0007669"/>
    <property type="project" value="UniProtKB-KW"/>
</dbReference>